<sequence length="420" mass="45971">MASSTDETWYLPADTAPHQSLLMAYPNTTSDNTGSLLENAQDEIISIANAIAEFEPVILLSSSETLASVKSRVNQNVTVLCVEQTSHLWIRDFGPIFVKSRSGKSIRGVDFNFNYWGAKRSPSGDEFIAKIATEHITGGANLRADIVAEGGAIEVDGEGTFMAAESAIINDNRNPGKTRGQIEDELARLLGVHKFLWLAGEVGKETTDCHIDALARFVRPGVVLLSKPSPQGPGKYMAAYTDAKARLSTATDALGNKLVLHDCLEPDLDKLENISKGANCVASYVNFLAVNGGIMIPRFGDEDRDLQAFQLFETLFPDRKVGKALFESLLLFTFGKSKSKVISAMPPSHGRSYKRAHVACKACNSRKVRCTITLSGPPWLTSNMDARESYVLRTNSSSNTTLHFTKREPPLGYFWSSERL</sequence>
<dbReference type="InterPro" id="IPR007466">
    <property type="entry name" value="Peptidyl-Arg-deiminase_porph"/>
</dbReference>
<evidence type="ECO:0008006" key="4">
    <source>
        <dbReference type="Google" id="ProtNLM"/>
    </source>
</evidence>
<dbReference type="STRING" id="426428.A0A0D2XL44"/>
<dbReference type="Pfam" id="PF04371">
    <property type="entry name" value="PAD_porph"/>
    <property type="match status" value="1"/>
</dbReference>
<dbReference type="PANTHER" id="PTHR31377">
    <property type="entry name" value="AGMATINE DEIMINASE-RELATED"/>
    <property type="match status" value="1"/>
</dbReference>
<dbReference type="GO" id="GO:0009446">
    <property type="term" value="P:putrescine biosynthetic process"/>
    <property type="evidence" value="ECO:0007669"/>
    <property type="project" value="InterPro"/>
</dbReference>
<dbReference type="EnsemblFungi" id="FOXG_04668T0">
    <property type="protein sequence ID" value="FOXG_04668P0"/>
    <property type="gene ID" value="FOXG_04668"/>
</dbReference>
<dbReference type="Proteomes" id="UP000002489">
    <property type="component" value="Unassembled WGS sequence"/>
</dbReference>
<dbReference type="PANTHER" id="PTHR31377:SF0">
    <property type="entry name" value="AGMATINE DEIMINASE-RELATED"/>
    <property type="match status" value="1"/>
</dbReference>
<dbReference type="Gene3D" id="3.75.10.10">
    <property type="entry name" value="L-arginine/glycine Amidinotransferase, Chain A"/>
    <property type="match status" value="1"/>
</dbReference>
<accession>A0A0D2XL44</accession>
<name>A0A0D2XL44_FUSOF</name>
<evidence type="ECO:0000313" key="2">
    <source>
        <dbReference type="EnsemblFungi" id="FOXG_04668P0"/>
    </source>
</evidence>
<reference evidence="2" key="2">
    <citation type="submission" date="2025-08" db="UniProtKB">
        <authorList>
            <consortium name="EnsemblFungi"/>
        </authorList>
    </citation>
    <scope>IDENTIFICATION</scope>
    <source>
        <strain evidence="2">4287 / CBS 123668 / FGSC 9935 / NRRL 34936</strain>
    </source>
</reference>
<proteinExistence type="predicted"/>
<protein>
    <recommendedName>
        <fullName evidence="4">Agmatine deiminase</fullName>
    </recommendedName>
</protein>
<evidence type="ECO:0000313" key="3">
    <source>
        <dbReference type="Proteomes" id="UP000002489"/>
    </source>
</evidence>
<keyword evidence="1" id="KW-0378">Hydrolase</keyword>
<dbReference type="AlphaFoldDB" id="A0A0D2XL44"/>
<dbReference type="GO" id="GO:0047632">
    <property type="term" value="F:agmatine deiminase activity"/>
    <property type="evidence" value="ECO:0007669"/>
    <property type="project" value="TreeGrafter"/>
</dbReference>
<reference evidence="3" key="1">
    <citation type="journal article" date="2012" name="Mol. Plant Microbe Interact.">
        <title>A highly conserved effector in Fusarium oxysporum is required for full virulence on Arabidopsis.</title>
        <authorList>
            <person name="Thatcher L.F."/>
            <person name="Gardiner D.M."/>
            <person name="Kazan K."/>
            <person name="Manners J."/>
        </authorList>
    </citation>
    <scope>NUCLEOTIDE SEQUENCE [LARGE SCALE GENOMIC DNA]</scope>
    <source>
        <strain evidence="3">Fo5176</strain>
    </source>
</reference>
<organism evidence="2 3">
    <name type="scientific">Fusarium oxysporum (strain Fo5176)</name>
    <name type="common">Fusarium vascular wilt</name>
    <dbReference type="NCBI Taxonomy" id="660025"/>
    <lineage>
        <taxon>Eukaryota</taxon>
        <taxon>Fungi</taxon>
        <taxon>Dikarya</taxon>
        <taxon>Ascomycota</taxon>
        <taxon>Pezizomycotina</taxon>
        <taxon>Sordariomycetes</taxon>
        <taxon>Hypocreomycetidae</taxon>
        <taxon>Hypocreales</taxon>
        <taxon>Nectriaceae</taxon>
        <taxon>Fusarium</taxon>
        <taxon>Fusarium oxysporum species complex</taxon>
    </lineage>
</organism>
<dbReference type="SUPFAM" id="SSF55909">
    <property type="entry name" value="Pentein"/>
    <property type="match status" value="1"/>
</dbReference>
<evidence type="ECO:0000256" key="1">
    <source>
        <dbReference type="ARBA" id="ARBA00022801"/>
    </source>
</evidence>
<dbReference type="GO" id="GO:0004668">
    <property type="term" value="F:protein-arginine deiminase activity"/>
    <property type="evidence" value="ECO:0007669"/>
    <property type="project" value="InterPro"/>
</dbReference>